<feature type="chain" id="PRO_5012884455" evidence="1">
    <location>
        <begin position="19"/>
        <end position="145"/>
    </location>
</feature>
<evidence type="ECO:0000313" key="3">
    <source>
        <dbReference type="Proteomes" id="UP000184513"/>
    </source>
</evidence>
<keyword evidence="3" id="KW-1185">Reference proteome</keyword>
<sequence>MKYLIILHLLFLPLVTSAQSPSSRVMQTVLADSIVGRYMADYGGVDTTGFVLYGKSGYYSFGEGTLALKSERCDTPISGTITKLRIRKNTASVKVLFSEGKRYYTKVRLKRFNPMSAWRVKTRIIYPILSIPRKEPLIIHYSLNM</sequence>
<reference evidence="2 3" key="1">
    <citation type="submission" date="2016-11" db="EMBL/GenBank/DDBJ databases">
        <authorList>
            <person name="Jaros S."/>
            <person name="Januszkiewicz K."/>
            <person name="Wedrychowicz H."/>
        </authorList>
    </citation>
    <scope>NUCLEOTIDE SEQUENCE [LARGE SCALE GENOMIC DNA]</scope>
    <source>
        <strain evidence="2 3">CGMCC 1.6102</strain>
    </source>
</reference>
<proteinExistence type="predicted"/>
<dbReference type="RefSeq" id="WP_073097557.1">
    <property type="nucleotide sequence ID" value="NZ_FRCY01000018.1"/>
</dbReference>
<gene>
    <name evidence="2" type="ORF">SAMN04488057_118101</name>
</gene>
<evidence type="ECO:0000313" key="2">
    <source>
        <dbReference type="EMBL" id="SHN30952.1"/>
    </source>
</evidence>
<dbReference type="OrthoDB" id="840377at2"/>
<name>A0A1M7QIZ9_9BACT</name>
<protein>
    <submittedName>
        <fullName evidence="2">Uncharacterized protein</fullName>
    </submittedName>
</protein>
<evidence type="ECO:0000256" key="1">
    <source>
        <dbReference type="SAM" id="SignalP"/>
    </source>
</evidence>
<accession>A0A1M7QIZ9</accession>
<dbReference type="Proteomes" id="UP000184513">
    <property type="component" value="Unassembled WGS sequence"/>
</dbReference>
<feature type="signal peptide" evidence="1">
    <location>
        <begin position="1"/>
        <end position="18"/>
    </location>
</feature>
<dbReference type="EMBL" id="FRCY01000018">
    <property type="protein sequence ID" value="SHN30952.1"/>
    <property type="molecule type" value="Genomic_DNA"/>
</dbReference>
<organism evidence="2 3">
    <name type="scientific">Cyclobacterium lianum</name>
    <dbReference type="NCBI Taxonomy" id="388280"/>
    <lineage>
        <taxon>Bacteria</taxon>
        <taxon>Pseudomonadati</taxon>
        <taxon>Bacteroidota</taxon>
        <taxon>Cytophagia</taxon>
        <taxon>Cytophagales</taxon>
        <taxon>Cyclobacteriaceae</taxon>
        <taxon>Cyclobacterium</taxon>
    </lineage>
</organism>
<keyword evidence="1" id="KW-0732">Signal</keyword>
<dbReference type="AlphaFoldDB" id="A0A1M7QIZ9"/>